<name>A0A3E0G6U1_9PSEU</name>
<accession>A0A3E0G6U1</accession>
<dbReference type="SUPFAM" id="SSF55144">
    <property type="entry name" value="LigT-like"/>
    <property type="match status" value="1"/>
</dbReference>
<organism evidence="1 2">
    <name type="scientific">Kutzneria buriramensis</name>
    <dbReference type="NCBI Taxonomy" id="1045776"/>
    <lineage>
        <taxon>Bacteria</taxon>
        <taxon>Bacillati</taxon>
        <taxon>Actinomycetota</taxon>
        <taxon>Actinomycetes</taxon>
        <taxon>Pseudonocardiales</taxon>
        <taxon>Pseudonocardiaceae</taxon>
        <taxon>Kutzneria</taxon>
    </lineage>
</organism>
<dbReference type="Gene3D" id="3.90.1140.10">
    <property type="entry name" value="Cyclic phosphodiesterase"/>
    <property type="match status" value="1"/>
</dbReference>
<dbReference type="EMBL" id="QUNO01000036">
    <property type="protein sequence ID" value="REH18318.1"/>
    <property type="molecule type" value="Genomic_DNA"/>
</dbReference>
<reference evidence="1 2" key="1">
    <citation type="submission" date="2018-08" db="EMBL/GenBank/DDBJ databases">
        <title>Genomic Encyclopedia of Archaeal and Bacterial Type Strains, Phase II (KMG-II): from individual species to whole genera.</title>
        <authorList>
            <person name="Goeker M."/>
        </authorList>
    </citation>
    <scope>NUCLEOTIDE SEQUENCE [LARGE SCALE GENOMIC DNA]</scope>
    <source>
        <strain evidence="1 2">DSM 45791</strain>
    </source>
</reference>
<proteinExistence type="predicted"/>
<evidence type="ECO:0000313" key="1">
    <source>
        <dbReference type="EMBL" id="REH18318.1"/>
    </source>
</evidence>
<dbReference type="RefSeq" id="WP_116182172.1">
    <property type="nucleotide sequence ID" value="NZ_CP144379.1"/>
</dbReference>
<sequence>MRNFLRDKVWSPDGARPHVLVPVTPSVAALAAVYAGALPAWREDWAEHLQLVPPSALHVTVAWVDQPIATAPTALADLEQAVSEELTGMTAFPALVGPATVVTYGVELYVLGADDDFAELGRRCRRAVRAVFGAAAAPEPARTLPHLAIAYGRNDIDDTTLGRTLTAAAAPGQPRPVPVEMLVDQVLVADMDAFAAAGPGWSQALPVPLDHCERARADVEGQALD</sequence>
<keyword evidence="2" id="KW-1185">Reference proteome</keyword>
<evidence type="ECO:0008006" key="3">
    <source>
        <dbReference type="Google" id="ProtNLM"/>
    </source>
</evidence>
<dbReference type="InterPro" id="IPR009097">
    <property type="entry name" value="Cyclic_Pdiesterase"/>
</dbReference>
<dbReference type="AlphaFoldDB" id="A0A3E0G6U1"/>
<protein>
    <recommendedName>
        <fullName evidence="3">2'-5' RNA ligase superfamily protein</fullName>
    </recommendedName>
</protein>
<comment type="caution">
    <text evidence="1">The sequence shown here is derived from an EMBL/GenBank/DDBJ whole genome shotgun (WGS) entry which is preliminary data.</text>
</comment>
<gene>
    <name evidence="1" type="ORF">BCF44_13673</name>
</gene>
<evidence type="ECO:0000313" key="2">
    <source>
        <dbReference type="Proteomes" id="UP000256269"/>
    </source>
</evidence>
<dbReference type="OrthoDB" id="4566941at2"/>
<dbReference type="Proteomes" id="UP000256269">
    <property type="component" value="Unassembled WGS sequence"/>
</dbReference>